<dbReference type="Gene3D" id="1.10.1200.10">
    <property type="entry name" value="ACP-like"/>
    <property type="match status" value="1"/>
</dbReference>
<gene>
    <name evidence="5" type="ORF">Daus18300_006641</name>
</gene>
<dbReference type="Pfam" id="PF07993">
    <property type="entry name" value="NAD_binding_4"/>
    <property type="match status" value="1"/>
</dbReference>
<dbReference type="Gene3D" id="3.40.50.12780">
    <property type="entry name" value="N-terminal domain of ligase-like"/>
    <property type="match status" value="1"/>
</dbReference>
<dbReference type="SUPFAM" id="SSF56801">
    <property type="entry name" value="Acetyl-CoA synthetase-like"/>
    <property type="match status" value="1"/>
</dbReference>
<evidence type="ECO:0000259" key="4">
    <source>
        <dbReference type="Pfam" id="PF07993"/>
    </source>
</evidence>
<sequence length="778" mass="87003">MTQTRPSALAVAPSILEDLSNTTDGMDALSRLQGVFYGGAPLASSCGDKISSVTNLFNTIGSTEVLNIPCYMPLDKIDWEYFEFNPLSGTTLEEASGNLFELVIKQKFNREHQLVFHNFPDMFEWRTKDLFEQHAKRPGLWKYAGRIDDVIVLTNGEKFNPTSFEKIIEGHPWVQGALMVGQKRFQAGLMIEPRGDKTSVDSEILLREIWPLIERANEQYPTHARVWSSMVLVADPGKPFKRSPKGSVVRRTTCQLYEAEIASLYEYDTSTKTSASHAMMSSQDDANTVQSFVRGATQSVLGGISREIGQDENIFLLGMNSLQVLQLSRILNSRIHERHMSSGVCSPRSIYQNPTIKRLADAIIAALRNNDSADTNGNSPPMPSREERMSKMIYKHTKTLPKRSKNATQDAKAARGGRNIALTGSTGSLGSYLLHHLAAEPDVEHIFCLNRSADAEDRQKRSFNDRGMDWRSLRSQVHFLTVDLNQEHFGLEFEVYSMLTRSVDVFIHNAWPVNFNNDLEYFETAAITGMRRCVDFVAAADRHPHFVFISSIASVGNFPQVRAESQAIPEEFEEDNSLPLAQGYGESKHVASCILRRAARTSGVSGTIMRVGQLSGPEQGDGIWNKQEWLPSLIITSKNLGKIPRSLGTFDELDWVPVDRAAQAIAELTLSRIRKVGKPHDDDEVACFNVVNPRPAAWAEVLYAVQAFFEARGSPVESVSFSDWIDEVSKLQEGGQDDLDRYPAAKLTDFFREMERSAVKAKLIFATDQDNTQLQTAT</sequence>
<keyword evidence="1" id="KW-0596">Phosphopantetheine</keyword>
<name>A0ABR3WT92_9PEZI</name>
<dbReference type="InterPro" id="IPR013120">
    <property type="entry name" value="FAR_NAD-bd"/>
</dbReference>
<evidence type="ECO:0000256" key="2">
    <source>
        <dbReference type="ARBA" id="ARBA00022553"/>
    </source>
</evidence>
<dbReference type="PROSITE" id="PS00012">
    <property type="entry name" value="PHOSPHOPANTETHEINE"/>
    <property type="match status" value="1"/>
</dbReference>
<accession>A0ABR3WT92</accession>
<evidence type="ECO:0000259" key="3">
    <source>
        <dbReference type="Pfam" id="PF00550"/>
    </source>
</evidence>
<feature type="domain" description="Carrier" evidence="3">
    <location>
        <begin position="293"/>
        <end position="363"/>
    </location>
</feature>
<proteinExistence type="predicted"/>
<dbReference type="Gene3D" id="3.40.50.720">
    <property type="entry name" value="NAD(P)-binding Rossmann-like Domain"/>
    <property type="match status" value="1"/>
</dbReference>
<evidence type="ECO:0000313" key="6">
    <source>
        <dbReference type="Proteomes" id="UP001583177"/>
    </source>
</evidence>
<dbReference type="PANTHER" id="PTHR43439">
    <property type="entry name" value="PHENYLACETATE-COENZYME A LIGASE"/>
    <property type="match status" value="1"/>
</dbReference>
<dbReference type="InterPro" id="IPR036291">
    <property type="entry name" value="NAD(P)-bd_dom_sf"/>
</dbReference>
<organism evidence="5 6">
    <name type="scientific">Diaporthe australafricana</name>
    <dbReference type="NCBI Taxonomy" id="127596"/>
    <lineage>
        <taxon>Eukaryota</taxon>
        <taxon>Fungi</taxon>
        <taxon>Dikarya</taxon>
        <taxon>Ascomycota</taxon>
        <taxon>Pezizomycotina</taxon>
        <taxon>Sordariomycetes</taxon>
        <taxon>Sordariomycetidae</taxon>
        <taxon>Diaporthales</taxon>
        <taxon>Diaporthaceae</taxon>
        <taxon>Diaporthe</taxon>
    </lineage>
</organism>
<dbReference type="InterPro" id="IPR042099">
    <property type="entry name" value="ANL_N_sf"/>
</dbReference>
<keyword evidence="6" id="KW-1185">Reference proteome</keyword>
<feature type="domain" description="Thioester reductase (TE)" evidence="4">
    <location>
        <begin position="422"/>
        <end position="665"/>
    </location>
</feature>
<comment type="caution">
    <text evidence="5">The sequence shown here is derived from an EMBL/GenBank/DDBJ whole genome shotgun (WGS) entry which is preliminary data.</text>
</comment>
<dbReference type="InterPro" id="IPR006162">
    <property type="entry name" value="Ppantetheine_attach_site"/>
</dbReference>
<dbReference type="EMBL" id="JAWRVE010000054">
    <property type="protein sequence ID" value="KAL1866697.1"/>
    <property type="molecule type" value="Genomic_DNA"/>
</dbReference>
<dbReference type="PANTHER" id="PTHR43439:SF2">
    <property type="entry name" value="ENZYME, PUTATIVE (JCVI)-RELATED"/>
    <property type="match status" value="1"/>
</dbReference>
<dbReference type="InterPro" id="IPR051414">
    <property type="entry name" value="Adenylate-forming_Reductase"/>
</dbReference>
<evidence type="ECO:0000313" key="5">
    <source>
        <dbReference type="EMBL" id="KAL1866697.1"/>
    </source>
</evidence>
<dbReference type="Proteomes" id="UP001583177">
    <property type="component" value="Unassembled WGS sequence"/>
</dbReference>
<dbReference type="Pfam" id="PF00550">
    <property type="entry name" value="PP-binding"/>
    <property type="match status" value="1"/>
</dbReference>
<dbReference type="SUPFAM" id="SSF51735">
    <property type="entry name" value="NAD(P)-binding Rossmann-fold domains"/>
    <property type="match status" value="1"/>
</dbReference>
<dbReference type="InterPro" id="IPR009081">
    <property type="entry name" value="PP-bd_ACP"/>
</dbReference>
<dbReference type="InterPro" id="IPR036736">
    <property type="entry name" value="ACP-like_sf"/>
</dbReference>
<evidence type="ECO:0000256" key="1">
    <source>
        <dbReference type="ARBA" id="ARBA00022450"/>
    </source>
</evidence>
<keyword evidence="2" id="KW-0597">Phosphoprotein</keyword>
<protein>
    <submittedName>
        <fullName evidence="5">Secondary metabolism biosynthetic enzyme</fullName>
    </submittedName>
</protein>
<dbReference type="SUPFAM" id="SSF47336">
    <property type="entry name" value="ACP-like"/>
    <property type="match status" value="1"/>
</dbReference>
<reference evidence="5 6" key="1">
    <citation type="journal article" date="2024" name="IMA Fungus">
        <title>IMA Genome - F19 : A genome assembly and annotation guide to empower mycologists, including annotated draft genome sequences of Ceratocystis pirilliformis, Diaporthe australafricana, Fusarium ophioides, Paecilomyces lecythidis, and Sporothrix stenoceras.</title>
        <authorList>
            <person name="Aylward J."/>
            <person name="Wilson A.M."/>
            <person name="Visagie C.M."/>
            <person name="Spraker J."/>
            <person name="Barnes I."/>
            <person name="Buitendag C."/>
            <person name="Ceriani C."/>
            <person name="Del Mar Angel L."/>
            <person name="du Plessis D."/>
            <person name="Fuchs T."/>
            <person name="Gasser K."/>
            <person name="Kramer D."/>
            <person name="Li W."/>
            <person name="Munsamy K."/>
            <person name="Piso A."/>
            <person name="Price J.L."/>
            <person name="Sonnekus B."/>
            <person name="Thomas C."/>
            <person name="van der Nest A."/>
            <person name="van Dijk A."/>
            <person name="van Heerden A."/>
            <person name="van Vuuren N."/>
            <person name="Yilmaz N."/>
            <person name="Duong T.A."/>
            <person name="van der Merwe N.A."/>
            <person name="Wingfield M.J."/>
            <person name="Wingfield B.D."/>
        </authorList>
    </citation>
    <scope>NUCLEOTIDE SEQUENCE [LARGE SCALE GENOMIC DNA]</scope>
    <source>
        <strain evidence="5 6">CMW 18300</strain>
    </source>
</reference>
<dbReference type="Pfam" id="PF23562">
    <property type="entry name" value="AMP-binding_C_3"/>
    <property type="match status" value="1"/>
</dbReference>